<dbReference type="GO" id="GO:0046872">
    <property type="term" value="F:metal ion binding"/>
    <property type="evidence" value="ECO:0007669"/>
    <property type="project" value="InterPro"/>
</dbReference>
<dbReference type="InterPro" id="IPR011249">
    <property type="entry name" value="Metalloenz_LuxS/M16"/>
</dbReference>
<feature type="domain" description="Peptidase M16 N-terminal" evidence="2">
    <location>
        <begin position="58"/>
        <end position="169"/>
    </location>
</feature>
<dbReference type="RefSeq" id="WP_084001831.1">
    <property type="nucleotide sequence ID" value="NZ_CP016591.1"/>
</dbReference>
<feature type="chain" id="PRO_5008534153" evidence="1">
    <location>
        <begin position="27"/>
        <end position="919"/>
    </location>
</feature>
<dbReference type="InterPro" id="IPR007863">
    <property type="entry name" value="Peptidase_M16_C"/>
</dbReference>
<dbReference type="AlphaFoldDB" id="A0A1B2AG65"/>
<organism evidence="4 5">
    <name type="scientific">Tsuneonella dongtanensis</name>
    <dbReference type="NCBI Taxonomy" id="692370"/>
    <lineage>
        <taxon>Bacteria</taxon>
        <taxon>Pseudomonadati</taxon>
        <taxon>Pseudomonadota</taxon>
        <taxon>Alphaproteobacteria</taxon>
        <taxon>Sphingomonadales</taxon>
        <taxon>Erythrobacteraceae</taxon>
        <taxon>Tsuneonella</taxon>
    </lineage>
</organism>
<dbReference type="Pfam" id="PF05193">
    <property type="entry name" value="Peptidase_M16_C"/>
    <property type="match status" value="2"/>
</dbReference>
<feature type="domain" description="Peptidase M16 C-terminal" evidence="3">
    <location>
        <begin position="211"/>
        <end position="384"/>
    </location>
</feature>
<evidence type="ECO:0000259" key="3">
    <source>
        <dbReference type="Pfam" id="PF05193"/>
    </source>
</evidence>
<dbReference type="InterPro" id="IPR050361">
    <property type="entry name" value="MPP/UQCRC_Complex"/>
</dbReference>
<dbReference type="KEGG" id="ado:A6F68_02649"/>
<feature type="domain" description="Peptidase M16 C-terminal" evidence="3">
    <location>
        <begin position="646"/>
        <end position="823"/>
    </location>
</feature>
<dbReference type="EMBL" id="CP016591">
    <property type="protein sequence ID" value="ANY21143.1"/>
    <property type="molecule type" value="Genomic_DNA"/>
</dbReference>
<sequence length="919" mass="100847">MINKSFRTLALALCASSLAMSHVALAEDAPGIVVEAGKVSIGYEEFTLPNGLRTIVYTDRSAPEVFVGVWYGVGAANEPVGKTGFAHLFEHLMFESTEHRKGDYYEQLNEVGASWTNGTTNQDRTNYFQAVPTGALDLALWLESDRMGYLLGGITQQSLDEQRGVVQNEKRLGMDRPYSAAYYQSLEAIYPAGHPYRHPTIGSMDDLNAASVEDVKEWFQTYYGASNAVLVLAGDIDLATARQKVAAYFGDMPVGKPLHTLTEWVPEIPAGRRDESYDSVAQTLVSRTWTIPSLSNGDTTLLNVAAKALAGNPHSILHRRLVDELDLALYVNASVSRGRVASQFDISAYLKEGIDPDAVYRIIDDEITKFIANGPDESWLANYKLKNRMELLNRFADMPVVGLEMGEAAIATGNPTAFLDFFHLAQSSSVADIKNAAGKWLTRNPYEAIVRPFPSLSQAAPLVDRTQPPKAEIAFSTPIFPVVKPYKLANGIEVYIAPTDKSGLAQVMIDLGYGFKSEREGERLLSNLVTATMTSGTSSKSKTQLQDAMDATAIDLEVRMMDYFSGATFTSLTDQLQPALNLAAEVIFEPSFPAEELEKVKTQYIESDKMIDADPSYTVNTLLPRAVYGDATPFERLYVAKDIERFTREDLERFHKREIDPSRMRIVITGDVNEAEVQTMLSRPFGMRTGSGLEPQAMPALAAVQKSPKIWLIDKPDAEQSALYAVIPVGKFDLATAPTLGIMNEVLGGGTLGRLGANLREEKGWSYGYGSQFQTHPSDDQYLTIGGSVQTDKTVPAMKEVLAELRSFVGERQVTDAELATRITQAKSRVASVTASKSSVQSSISYSLRFGLPYDNRAADIVRYDAITLDQVRSAAETHIDPDALTWLIIGDLTKIEHEVRALGYGPVSVLDSDGNVVR</sequence>
<gene>
    <name evidence="4" type="ORF">A6F68_02649</name>
</gene>
<accession>A0A1B2AG65</accession>
<dbReference type="OrthoDB" id="9811314at2"/>
<evidence type="ECO:0000259" key="2">
    <source>
        <dbReference type="Pfam" id="PF00675"/>
    </source>
</evidence>
<dbReference type="PATRIC" id="fig|692370.5.peg.2661"/>
<name>A0A1B2AG65_9SPHN</name>
<reference evidence="4 5" key="1">
    <citation type="submission" date="2016-07" db="EMBL/GenBank/DDBJ databases">
        <title>Complete genome sequence of Altererythrobacter dongtanensis KCTC 22672, a type strain with esterase isolated from tidal flat.</title>
        <authorList>
            <person name="Cheng H."/>
            <person name="Wu Y.-H."/>
            <person name="Zhou P."/>
            <person name="Huo Y.-Y."/>
            <person name="Wang C.-S."/>
            <person name="Xu X.-W."/>
        </authorList>
    </citation>
    <scope>NUCLEOTIDE SEQUENCE [LARGE SCALE GENOMIC DNA]</scope>
    <source>
        <strain evidence="4 5">KCTC 22672</strain>
    </source>
</reference>
<evidence type="ECO:0000313" key="4">
    <source>
        <dbReference type="EMBL" id="ANY21143.1"/>
    </source>
</evidence>
<keyword evidence="5" id="KW-1185">Reference proteome</keyword>
<dbReference type="STRING" id="692370.A6F68_02649"/>
<dbReference type="InterPro" id="IPR011765">
    <property type="entry name" value="Pept_M16_N"/>
</dbReference>
<dbReference type="SUPFAM" id="SSF63411">
    <property type="entry name" value="LuxS/MPP-like metallohydrolase"/>
    <property type="match status" value="4"/>
</dbReference>
<protein>
    <submittedName>
        <fullName evidence="4">Peptidase M16 inactive domain protein</fullName>
    </submittedName>
</protein>
<dbReference type="Pfam" id="PF00675">
    <property type="entry name" value="Peptidase_M16"/>
    <property type="match status" value="1"/>
</dbReference>
<proteinExistence type="predicted"/>
<dbReference type="PANTHER" id="PTHR11851">
    <property type="entry name" value="METALLOPROTEASE"/>
    <property type="match status" value="1"/>
</dbReference>
<evidence type="ECO:0000313" key="5">
    <source>
        <dbReference type="Proteomes" id="UP000092932"/>
    </source>
</evidence>
<dbReference type="PANTHER" id="PTHR11851:SF224">
    <property type="entry name" value="PROCESSING PROTEASE"/>
    <property type="match status" value="1"/>
</dbReference>
<keyword evidence="1" id="KW-0732">Signal</keyword>
<dbReference type="Gene3D" id="3.30.830.10">
    <property type="entry name" value="Metalloenzyme, LuxS/M16 peptidase-like"/>
    <property type="match status" value="4"/>
</dbReference>
<evidence type="ECO:0000256" key="1">
    <source>
        <dbReference type="SAM" id="SignalP"/>
    </source>
</evidence>
<dbReference type="Proteomes" id="UP000092932">
    <property type="component" value="Chromosome"/>
</dbReference>
<feature type="signal peptide" evidence="1">
    <location>
        <begin position="1"/>
        <end position="26"/>
    </location>
</feature>